<dbReference type="Gene3D" id="1.10.530.10">
    <property type="match status" value="1"/>
</dbReference>
<dbReference type="InterPro" id="IPR000189">
    <property type="entry name" value="Transglyc_AS"/>
</dbReference>
<gene>
    <name evidence="3" type="ORF">TSA66_15395</name>
</gene>
<dbReference type="SUPFAM" id="SSF53955">
    <property type="entry name" value="Lysozyme-like"/>
    <property type="match status" value="1"/>
</dbReference>
<keyword evidence="4" id="KW-1185">Reference proteome</keyword>
<proteinExistence type="inferred from homology"/>
<sequence length="201" mass="22198">MLGMALCAAGLAWADEARIYRSYDASGRPTFSDRPLNRTSQVFAVFDGNRLWPRAGGTPVTTAQLSARRSAFDPLVRRVAQAHGVHAALLKAVIEVESGFNARARSPKGAIGLMQVMPTTAARYGQYDLYAPEQNVEVGARYLRDLLSMFGGNVQLAVAAYNAGENAVIRHGRRIPPYQETQRYVPMVLERYHRFQSPSLN</sequence>
<dbReference type="Proteomes" id="UP000031572">
    <property type="component" value="Unassembled WGS sequence"/>
</dbReference>
<feature type="domain" description="Transglycosylase SLT" evidence="2">
    <location>
        <begin position="76"/>
        <end position="173"/>
    </location>
</feature>
<dbReference type="STRING" id="709839.TSA66_15395"/>
<dbReference type="InterPro" id="IPR008258">
    <property type="entry name" value="Transglycosylase_SLT_dom_1"/>
</dbReference>
<evidence type="ECO:0000256" key="1">
    <source>
        <dbReference type="ARBA" id="ARBA00007734"/>
    </source>
</evidence>
<reference evidence="3 4" key="1">
    <citation type="submission" date="2014-12" db="EMBL/GenBank/DDBJ databases">
        <title>Denitrispirillum autotrophicum gen. nov., sp. nov., Denitrifying, Facultatively Autotrophic Bacteria Isolated from Rice Paddy Soil.</title>
        <authorList>
            <person name="Ishii S."/>
            <person name="Ashida N."/>
            <person name="Ohno H."/>
            <person name="Otsuka S."/>
            <person name="Yokota A."/>
            <person name="Senoo K."/>
        </authorList>
    </citation>
    <scope>NUCLEOTIDE SEQUENCE [LARGE SCALE GENOMIC DNA]</scope>
    <source>
        <strain evidence="3 4">TSA66</strain>
    </source>
</reference>
<dbReference type="Pfam" id="PF01464">
    <property type="entry name" value="SLT"/>
    <property type="match status" value="1"/>
</dbReference>
<dbReference type="CDD" id="cd00254">
    <property type="entry name" value="LT-like"/>
    <property type="match status" value="1"/>
</dbReference>
<dbReference type="PANTHER" id="PTHR37423:SF2">
    <property type="entry name" value="MEMBRANE-BOUND LYTIC MUREIN TRANSGLYCOSYLASE C"/>
    <property type="match status" value="1"/>
</dbReference>
<protein>
    <recommendedName>
        <fullName evidence="2">Transglycosylase SLT domain-containing protein</fullName>
    </recommendedName>
</protein>
<evidence type="ECO:0000313" key="3">
    <source>
        <dbReference type="EMBL" id="KIF83772.1"/>
    </source>
</evidence>
<dbReference type="GO" id="GO:0000270">
    <property type="term" value="P:peptidoglycan metabolic process"/>
    <property type="evidence" value="ECO:0007669"/>
    <property type="project" value="InterPro"/>
</dbReference>
<dbReference type="GO" id="GO:0016020">
    <property type="term" value="C:membrane"/>
    <property type="evidence" value="ECO:0007669"/>
    <property type="project" value="InterPro"/>
</dbReference>
<evidence type="ECO:0000313" key="4">
    <source>
        <dbReference type="Proteomes" id="UP000031572"/>
    </source>
</evidence>
<accession>A0A0C1YST5</accession>
<dbReference type="AlphaFoldDB" id="A0A0C1YST5"/>
<dbReference type="EMBL" id="JWJG01000028">
    <property type="protein sequence ID" value="KIF83772.1"/>
    <property type="molecule type" value="Genomic_DNA"/>
</dbReference>
<dbReference type="GO" id="GO:0008933">
    <property type="term" value="F:peptidoglycan lytic transglycosylase activity"/>
    <property type="evidence" value="ECO:0007669"/>
    <property type="project" value="InterPro"/>
</dbReference>
<evidence type="ECO:0000259" key="2">
    <source>
        <dbReference type="Pfam" id="PF01464"/>
    </source>
</evidence>
<comment type="similarity">
    <text evidence="1">Belongs to the transglycosylase Slt family.</text>
</comment>
<organism evidence="3 4">
    <name type="scientific">Noviherbaspirillum autotrophicum</name>
    <dbReference type="NCBI Taxonomy" id="709839"/>
    <lineage>
        <taxon>Bacteria</taxon>
        <taxon>Pseudomonadati</taxon>
        <taxon>Pseudomonadota</taxon>
        <taxon>Betaproteobacteria</taxon>
        <taxon>Burkholderiales</taxon>
        <taxon>Oxalobacteraceae</taxon>
        <taxon>Noviherbaspirillum</taxon>
    </lineage>
</organism>
<comment type="caution">
    <text evidence="3">The sequence shown here is derived from an EMBL/GenBank/DDBJ whole genome shotgun (WGS) entry which is preliminary data.</text>
</comment>
<dbReference type="PROSITE" id="PS00922">
    <property type="entry name" value="TRANSGLYCOSYLASE"/>
    <property type="match status" value="1"/>
</dbReference>
<dbReference type="PANTHER" id="PTHR37423">
    <property type="entry name" value="SOLUBLE LYTIC MUREIN TRANSGLYCOSYLASE-RELATED"/>
    <property type="match status" value="1"/>
</dbReference>
<name>A0A0C1YST5_9BURK</name>
<dbReference type="InterPro" id="IPR023346">
    <property type="entry name" value="Lysozyme-like_dom_sf"/>
</dbReference>